<dbReference type="OMA" id="IAWHYAD"/>
<reference evidence="3 4" key="1">
    <citation type="submission" date="2014-05" db="EMBL/GenBank/DDBJ databases">
        <title>Draft genome sequence of a rare smut relative, Tilletiaria anomala UBC 951.</title>
        <authorList>
            <consortium name="DOE Joint Genome Institute"/>
            <person name="Toome M."/>
            <person name="Kuo A."/>
            <person name="Henrissat B."/>
            <person name="Lipzen A."/>
            <person name="Tritt A."/>
            <person name="Yoshinaga Y."/>
            <person name="Zane M."/>
            <person name="Barry K."/>
            <person name="Grigoriev I.V."/>
            <person name="Spatafora J.W."/>
            <person name="Aimea M.C."/>
        </authorList>
    </citation>
    <scope>NUCLEOTIDE SEQUENCE [LARGE SCALE GENOMIC DNA]</scope>
    <source>
        <strain evidence="3 4">UBC 951</strain>
    </source>
</reference>
<evidence type="ECO:0000313" key="4">
    <source>
        <dbReference type="Proteomes" id="UP000027361"/>
    </source>
</evidence>
<dbReference type="PANTHER" id="PTHR46535">
    <property type="entry name" value="NEDD4-BINDING PROTEIN 2"/>
    <property type="match status" value="1"/>
</dbReference>
<dbReference type="SMART" id="SM01162">
    <property type="entry name" value="DUF1771"/>
    <property type="match status" value="1"/>
</dbReference>
<dbReference type="PROSITE" id="PS50828">
    <property type="entry name" value="SMR"/>
    <property type="match status" value="1"/>
</dbReference>
<feature type="compositionally biased region" description="Polar residues" evidence="1">
    <location>
        <begin position="65"/>
        <end position="77"/>
    </location>
</feature>
<dbReference type="InterPro" id="IPR036063">
    <property type="entry name" value="Smr_dom_sf"/>
</dbReference>
<dbReference type="GO" id="GO:0004519">
    <property type="term" value="F:endonuclease activity"/>
    <property type="evidence" value="ECO:0007669"/>
    <property type="project" value="TreeGrafter"/>
</dbReference>
<accession>A0A066WHG7</accession>
<dbReference type="InterPro" id="IPR052772">
    <property type="entry name" value="Endo/PolyKinase_Domain-Protein"/>
</dbReference>
<dbReference type="SMART" id="SM00463">
    <property type="entry name" value="SMR"/>
    <property type="match status" value="1"/>
</dbReference>
<dbReference type="GO" id="GO:0005634">
    <property type="term" value="C:nucleus"/>
    <property type="evidence" value="ECO:0007669"/>
    <property type="project" value="TreeGrafter"/>
</dbReference>
<dbReference type="Proteomes" id="UP000027361">
    <property type="component" value="Unassembled WGS sequence"/>
</dbReference>
<dbReference type="RefSeq" id="XP_013246266.1">
    <property type="nucleotide sequence ID" value="XM_013390812.1"/>
</dbReference>
<dbReference type="PANTHER" id="PTHR46535:SF1">
    <property type="entry name" value="NEDD4-BINDING PROTEIN 2"/>
    <property type="match status" value="1"/>
</dbReference>
<dbReference type="HOGENOM" id="CLU_334049_0_0_1"/>
<dbReference type="InterPro" id="IPR013899">
    <property type="entry name" value="DUF1771"/>
</dbReference>
<dbReference type="OrthoDB" id="4080456at2759"/>
<comment type="caution">
    <text evidence="3">The sequence shown here is derived from an EMBL/GenBank/DDBJ whole genome shotgun (WGS) entry which is preliminary data.</text>
</comment>
<evidence type="ECO:0000259" key="2">
    <source>
        <dbReference type="PROSITE" id="PS50828"/>
    </source>
</evidence>
<organism evidence="3 4">
    <name type="scientific">Tilletiaria anomala (strain ATCC 24038 / CBS 436.72 / UBC 951)</name>
    <dbReference type="NCBI Taxonomy" id="1037660"/>
    <lineage>
        <taxon>Eukaryota</taxon>
        <taxon>Fungi</taxon>
        <taxon>Dikarya</taxon>
        <taxon>Basidiomycota</taxon>
        <taxon>Ustilaginomycotina</taxon>
        <taxon>Exobasidiomycetes</taxon>
        <taxon>Georgefischeriales</taxon>
        <taxon>Tilletiariaceae</taxon>
        <taxon>Tilletiaria</taxon>
    </lineage>
</organism>
<feature type="region of interest" description="Disordered" evidence="1">
    <location>
        <begin position="46"/>
        <end position="136"/>
    </location>
</feature>
<dbReference type="SUPFAM" id="SSF160443">
    <property type="entry name" value="SMR domain-like"/>
    <property type="match status" value="1"/>
</dbReference>
<evidence type="ECO:0000313" key="3">
    <source>
        <dbReference type="EMBL" id="KDN53427.1"/>
    </source>
</evidence>
<dbReference type="InParanoid" id="A0A066WHG7"/>
<evidence type="ECO:0000256" key="1">
    <source>
        <dbReference type="SAM" id="MobiDB-lite"/>
    </source>
</evidence>
<dbReference type="EMBL" id="JMSN01000002">
    <property type="protein sequence ID" value="KDN53427.1"/>
    <property type="molecule type" value="Genomic_DNA"/>
</dbReference>
<dbReference type="STRING" id="1037660.A0A066WHG7"/>
<sequence length="905" mass="96263">MTDLYDQLRSKFCPPLYEALAAAICSDSDQTLQSATEVLNTLAEEARRQPQSYLHSSLPAPDRQGYSSDSSAANITPTEHHLTPDSPNTCAKGHHRQRRGKAALSDKLKVAAQPPREVKDASNTPKETVSLHLASEESSASELCVKQVLDEWARQQSQGRSAQGRDAHSHLDNELLNLTDEEEDVGKPAKADPSDLVVSGLDEDVAPLTFLQHAFPARTPEFLTGILFGDCDGNISLALDTLITIDLAEAEEAEFASSATILSRSELHLNVAAGTGSSILSSSIGDLSDLTGSTRAEDVQDGGLKDDVLQFGDEKASLKGKKSKAARKRLQEDQRRLKAGLPALGRGIGATPAMTNVSVKNHGGGHAGGQHAASRRAQQVKINLTDVRHGGAVKDQRFKKVSSNSTSSPLVNGRQSKFAINGGVAEGERGDEALFGETDEEYARRLAQIERERTRDPDDDKAVNDNRWLLASSVLAQLSTLLNMDMSKVTAAYNSADFNLVHAFNRLVHATAEQNAPLGLASLDAAPPSKGAPVEAANHSISIAEGIATLTGTSFAHASKAFCATKGRQDAAIDLIQLQAVVQSAMLDNSSSLLDVMDPLGRLTIRSDASSGVTGYTAVAASSEGRFSRGEQYYLKPGESGAGGHAAWSGGSGSGYAGAASRPLSVRQRAAAQAAAKLASDAVVLPASAARVCTAAEEEAEWRLASSRAGKSSNAGTGLAYSDSRLMANEYRARRAEALRSAAAAWRSGIGAQARSGVAWYYADEARRLDAKARAWSMRAAQALVEERRAHRLGVESGRHRSAADADGGFAAGRARDNTIDLHDLTVHEALSVTKECVNEWYSRPSHVSSGLAYLGPLHVITGVGRHSPRNIAVIKPAVIKMLDREGWKYDVDHHRGVITVRGVK</sequence>
<keyword evidence="4" id="KW-1185">Reference proteome</keyword>
<dbReference type="InterPro" id="IPR002625">
    <property type="entry name" value="Smr_dom"/>
</dbReference>
<dbReference type="AlphaFoldDB" id="A0A066WHG7"/>
<dbReference type="GeneID" id="25267742"/>
<gene>
    <name evidence="3" type="ORF">K437DRAFT_71417</name>
</gene>
<proteinExistence type="predicted"/>
<dbReference type="Gene3D" id="3.30.1370.110">
    <property type="match status" value="1"/>
</dbReference>
<protein>
    <recommendedName>
        <fullName evidence="2">Smr domain-containing protein</fullName>
    </recommendedName>
</protein>
<feature type="domain" description="Smr" evidence="2">
    <location>
        <begin position="820"/>
        <end position="905"/>
    </location>
</feature>
<name>A0A066WHG7_TILAU</name>
<feature type="compositionally biased region" description="Basic residues" evidence="1">
    <location>
        <begin position="92"/>
        <end position="101"/>
    </location>
</feature>